<dbReference type="GO" id="GO:0019843">
    <property type="term" value="F:rRNA binding"/>
    <property type="evidence" value="ECO:0007669"/>
    <property type="project" value="UniProtKB-UniRule"/>
</dbReference>
<dbReference type="Gene3D" id="3.100.10.10">
    <property type="match status" value="1"/>
</dbReference>
<dbReference type="AlphaFoldDB" id="A0A7V3REW2"/>
<gene>
    <name evidence="4" type="primary">rplO</name>
    <name evidence="8" type="ORF">ENX73_04280</name>
</gene>
<proteinExistence type="inferred from homology"/>
<dbReference type="GO" id="GO:0006412">
    <property type="term" value="P:translation"/>
    <property type="evidence" value="ECO:0007669"/>
    <property type="project" value="UniProtKB-UniRule"/>
</dbReference>
<dbReference type="InterPro" id="IPR030878">
    <property type="entry name" value="Ribosomal_uL15"/>
</dbReference>
<evidence type="ECO:0000256" key="6">
    <source>
        <dbReference type="SAM" id="MobiDB-lite"/>
    </source>
</evidence>
<dbReference type="Pfam" id="PF00828">
    <property type="entry name" value="Ribosomal_L27A"/>
    <property type="match status" value="1"/>
</dbReference>
<evidence type="ECO:0000313" key="8">
    <source>
        <dbReference type="EMBL" id="HGE75323.1"/>
    </source>
</evidence>
<dbReference type="GO" id="GO:0003735">
    <property type="term" value="F:structural constituent of ribosome"/>
    <property type="evidence" value="ECO:0007669"/>
    <property type="project" value="InterPro"/>
</dbReference>
<dbReference type="PANTHER" id="PTHR12934:SF11">
    <property type="entry name" value="LARGE RIBOSOMAL SUBUNIT PROTEIN UL15M"/>
    <property type="match status" value="1"/>
</dbReference>
<evidence type="ECO:0000256" key="1">
    <source>
        <dbReference type="ARBA" id="ARBA00007320"/>
    </source>
</evidence>
<keyword evidence="3 4" id="KW-0687">Ribonucleoprotein</keyword>
<protein>
    <recommendedName>
        <fullName evidence="4">Large ribosomal subunit protein uL15</fullName>
    </recommendedName>
</protein>
<dbReference type="InterPro" id="IPR005749">
    <property type="entry name" value="Ribosomal_uL15_bac-type"/>
</dbReference>
<evidence type="ECO:0000256" key="3">
    <source>
        <dbReference type="ARBA" id="ARBA00023274"/>
    </source>
</evidence>
<evidence type="ECO:0000259" key="7">
    <source>
        <dbReference type="Pfam" id="PF00828"/>
    </source>
</evidence>
<evidence type="ECO:0000256" key="4">
    <source>
        <dbReference type="HAMAP-Rule" id="MF_01341"/>
    </source>
</evidence>
<feature type="compositionally biased region" description="Basic residues" evidence="6">
    <location>
        <begin position="12"/>
        <end position="26"/>
    </location>
</feature>
<comment type="subunit">
    <text evidence="4">Part of the 50S ribosomal subunit.</text>
</comment>
<accession>A0A7V3REW2</accession>
<feature type="domain" description="Large ribosomal subunit protein uL15/eL18" evidence="7">
    <location>
        <begin position="76"/>
        <end position="145"/>
    </location>
</feature>
<organism evidence="8">
    <name type="scientific">Mesoaciditoga lauensis</name>
    <dbReference type="NCBI Taxonomy" id="1495039"/>
    <lineage>
        <taxon>Bacteria</taxon>
        <taxon>Thermotogati</taxon>
        <taxon>Thermotogota</taxon>
        <taxon>Thermotogae</taxon>
        <taxon>Mesoaciditogales</taxon>
        <taxon>Mesoaciditogaceae</taxon>
        <taxon>Mesoaciditoga</taxon>
    </lineage>
</organism>
<dbReference type="GO" id="GO:0022625">
    <property type="term" value="C:cytosolic large ribosomal subunit"/>
    <property type="evidence" value="ECO:0007669"/>
    <property type="project" value="TreeGrafter"/>
</dbReference>
<evidence type="ECO:0000256" key="5">
    <source>
        <dbReference type="RuleBase" id="RU003888"/>
    </source>
</evidence>
<dbReference type="InterPro" id="IPR021131">
    <property type="entry name" value="Ribosomal_uL15/eL18"/>
</dbReference>
<keyword evidence="4" id="KW-0699">rRNA-binding</keyword>
<comment type="caution">
    <text evidence="8">The sequence shown here is derived from an EMBL/GenBank/DDBJ whole genome shotgun (WGS) entry which is preliminary data.</text>
</comment>
<name>A0A7V3REW2_9BACT</name>
<reference evidence="8" key="1">
    <citation type="journal article" date="2020" name="mSystems">
        <title>Genome- and Community-Level Interaction Insights into Carbon Utilization and Element Cycling Functions of Hydrothermarchaeota in Hydrothermal Sediment.</title>
        <authorList>
            <person name="Zhou Z."/>
            <person name="Liu Y."/>
            <person name="Xu W."/>
            <person name="Pan J."/>
            <person name="Luo Z.H."/>
            <person name="Li M."/>
        </authorList>
    </citation>
    <scope>NUCLEOTIDE SEQUENCE [LARGE SCALE GENOMIC DNA]</scope>
    <source>
        <strain evidence="8">SpSt-966</strain>
    </source>
</reference>
<feature type="region of interest" description="Disordered" evidence="6">
    <location>
        <begin position="1"/>
        <end position="57"/>
    </location>
</feature>
<sequence length="147" mass="15826">MRIEDITPTPGSRRKSKLLGRGKGSGHGKTSTRGMNGQGSRKSGNVRTGFEGGQTPLYRRLPKGGFKNINHKDYVPINVGELEELFDANASVSAEVLLQKRIIKNLKDGIKILGNGELKKPLNVKAKAFSVSAKEKIESAGGQAEVI</sequence>
<evidence type="ECO:0000256" key="2">
    <source>
        <dbReference type="ARBA" id="ARBA00022980"/>
    </source>
</evidence>
<dbReference type="PANTHER" id="PTHR12934">
    <property type="entry name" value="50S RIBOSOMAL PROTEIN L15"/>
    <property type="match status" value="1"/>
</dbReference>
<comment type="function">
    <text evidence="4">Binds to the 23S rRNA.</text>
</comment>
<dbReference type="PROSITE" id="PS00475">
    <property type="entry name" value="RIBOSOMAL_L15"/>
    <property type="match status" value="1"/>
</dbReference>
<dbReference type="EMBL" id="DTPE01000175">
    <property type="protein sequence ID" value="HGE75323.1"/>
    <property type="molecule type" value="Genomic_DNA"/>
</dbReference>
<dbReference type="InterPro" id="IPR036227">
    <property type="entry name" value="Ribosomal_uL15/eL18_sf"/>
</dbReference>
<keyword evidence="2 4" id="KW-0689">Ribosomal protein</keyword>
<comment type="similarity">
    <text evidence="1 4 5">Belongs to the universal ribosomal protein uL15 family.</text>
</comment>
<dbReference type="InterPro" id="IPR001196">
    <property type="entry name" value="Ribosomal_uL15_CS"/>
</dbReference>
<dbReference type="HAMAP" id="MF_01341">
    <property type="entry name" value="Ribosomal_uL15"/>
    <property type="match status" value="1"/>
</dbReference>
<keyword evidence="4" id="KW-0694">RNA-binding</keyword>
<dbReference type="NCBIfam" id="TIGR01071">
    <property type="entry name" value="rplO_bact"/>
    <property type="match status" value="1"/>
</dbReference>
<dbReference type="SUPFAM" id="SSF52080">
    <property type="entry name" value="Ribosomal proteins L15p and L18e"/>
    <property type="match status" value="1"/>
</dbReference>